<dbReference type="NCBIfam" id="TIGR02444">
    <property type="entry name" value="TIGR02444 family protein"/>
    <property type="match status" value="1"/>
</dbReference>
<dbReference type="EMBL" id="JBHRSV010000007">
    <property type="protein sequence ID" value="MFC2925726.1"/>
    <property type="molecule type" value="Genomic_DNA"/>
</dbReference>
<reference evidence="2" key="1">
    <citation type="journal article" date="2019" name="Int. J. Syst. Evol. Microbiol.">
        <title>The Global Catalogue of Microorganisms (GCM) 10K type strain sequencing project: providing services to taxonomists for standard genome sequencing and annotation.</title>
        <authorList>
            <consortium name="The Broad Institute Genomics Platform"/>
            <consortium name="The Broad Institute Genome Sequencing Center for Infectious Disease"/>
            <person name="Wu L."/>
            <person name="Ma J."/>
        </authorList>
    </citation>
    <scope>NUCLEOTIDE SEQUENCE [LARGE SCALE GENOMIC DNA]</scope>
    <source>
        <strain evidence="2">KCTC 52487</strain>
    </source>
</reference>
<organism evidence="1 2">
    <name type="scientific">Hyphobacterium vulgare</name>
    <dbReference type="NCBI Taxonomy" id="1736751"/>
    <lineage>
        <taxon>Bacteria</taxon>
        <taxon>Pseudomonadati</taxon>
        <taxon>Pseudomonadota</taxon>
        <taxon>Alphaproteobacteria</taxon>
        <taxon>Maricaulales</taxon>
        <taxon>Maricaulaceae</taxon>
        <taxon>Hyphobacterium</taxon>
    </lineage>
</organism>
<dbReference type="Pfam" id="PF09523">
    <property type="entry name" value="DUF2390"/>
    <property type="match status" value="1"/>
</dbReference>
<proteinExistence type="predicted"/>
<dbReference type="Proteomes" id="UP001595379">
    <property type="component" value="Unassembled WGS sequence"/>
</dbReference>
<evidence type="ECO:0000313" key="2">
    <source>
        <dbReference type="Proteomes" id="UP001595379"/>
    </source>
</evidence>
<sequence>MSESLKAFSLRVYDAEGVREALLDLQDTAGCDVTLVLWCCWLAATGRAAGDGLHRALDWSRDWGDAVTRPLRAARQAIKPHAETDEGVAVLRQRVKTLELESEIITLERLNICAQGTAMAGDFRSLAAANLTAYAAAAGLNASFETVISRILPAVEK</sequence>
<dbReference type="RefSeq" id="WP_343165635.1">
    <property type="nucleotide sequence ID" value="NZ_JBHRSV010000007.1"/>
</dbReference>
<protein>
    <submittedName>
        <fullName evidence="1">TIGR02444 family protein</fullName>
    </submittedName>
</protein>
<name>A0ABV6ZW77_9PROT</name>
<keyword evidence="2" id="KW-1185">Reference proteome</keyword>
<accession>A0ABV6ZW77</accession>
<evidence type="ECO:0000313" key="1">
    <source>
        <dbReference type="EMBL" id="MFC2925726.1"/>
    </source>
</evidence>
<comment type="caution">
    <text evidence="1">The sequence shown here is derived from an EMBL/GenBank/DDBJ whole genome shotgun (WGS) entry which is preliminary data.</text>
</comment>
<dbReference type="InterPro" id="IPR012659">
    <property type="entry name" value="CHP02444"/>
</dbReference>
<gene>
    <name evidence="1" type="ORF">ACFOOR_06375</name>
</gene>